<dbReference type="PANTHER" id="PTHR22576">
    <property type="entry name" value="MUCOSA ASSOCIATED LYMPHOID TISSUE LYMPHOMA TRANSLOCATION PROTEIN 1/PARACASPASE"/>
    <property type="match status" value="1"/>
</dbReference>
<dbReference type="SUPFAM" id="SSF52129">
    <property type="entry name" value="Caspase-like"/>
    <property type="match status" value="1"/>
</dbReference>
<evidence type="ECO:0000313" key="4">
    <source>
        <dbReference type="EMBL" id="CAF0767536.1"/>
    </source>
</evidence>
<dbReference type="SMART" id="SM00115">
    <property type="entry name" value="CASc"/>
    <property type="match status" value="1"/>
</dbReference>
<protein>
    <recommendedName>
        <fullName evidence="3">Caspase family p20 domain-containing protein</fullName>
    </recommendedName>
</protein>
<feature type="domain" description="Caspase family p20" evidence="3">
    <location>
        <begin position="19"/>
        <end position="149"/>
    </location>
</feature>
<accession>A0A813QII4</accession>
<dbReference type="InterPro" id="IPR029030">
    <property type="entry name" value="Caspase-like_dom_sf"/>
</dbReference>
<dbReference type="PANTHER" id="PTHR22576:SF37">
    <property type="entry name" value="MUCOSA-ASSOCIATED LYMPHOID TISSUE LYMPHOMA TRANSLOCATION PROTEIN 1"/>
    <property type="match status" value="1"/>
</dbReference>
<sequence>MCAFRNGSQSNIRASSSTHRKLALVFGNRLYQHNASLRNSENDANDITRSLESIGFQVTKGLNLACEEMDSYVTNFVRNIQSSDVILFYFSGHGTQWEDQNYLVPSDDNNLNSSNIKRHALNAQDVLDRITRRNPYVSIFILDCCRNYYLRNPELLRGNDSNTKGLKPMYAAAGSLIAFACAPGATASDGSDRNGLFTKHLLQNITKPNEQIQDLLIDVTKGVATESYSKQIPWYHSSLMDRNIMLSSNGNDNSGFNSESGGWHQEFHGQSHDGRHGSLIKKAEKALHMDLDGDGRIG</sequence>
<dbReference type="OrthoDB" id="417046at2759"/>
<dbReference type="Gene3D" id="3.40.50.1460">
    <property type="match status" value="1"/>
</dbReference>
<dbReference type="EMBL" id="CAJNOE010000029">
    <property type="protein sequence ID" value="CAF0767536.1"/>
    <property type="molecule type" value="Genomic_DNA"/>
</dbReference>
<dbReference type="InterPro" id="IPR015917">
    <property type="entry name" value="Pept_C14A"/>
</dbReference>
<evidence type="ECO:0000313" key="5">
    <source>
        <dbReference type="EMBL" id="CAF0826768.1"/>
    </source>
</evidence>
<organism evidence="4 6">
    <name type="scientific">Adineta steineri</name>
    <dbReference type="NCBI Taxonomy" id="433720"/>
    <lineage>
        <taxon>Eukaryota</taxon>
        <taxon>Metazoa</taxon>
        <taxon>Spiralia</taxon>
        <taxon>Gnathifera</taxon>
        <taxon>Rotifera</taxon>
        <taxon>Eurotatoria</taxon>
        <taxon>Bdelloidea</taxon>
        <taxon>Adinetida</taxon>
        <taxon>Adinetidae</taxon>
        <taxon>Adineta</taxon>
    </lineage>
</organism>
<dbReference type="EMBL" id="CAJNON010000031">
    <property type="protein sequence ID" value="CAF0826768.1"/>
    <property type="molecule type" value="Genomic_DNA"/>
</dbReference>
<proteinExistence type="inferred from homology"/>
<name>A0A813QII4_9BILA</name>
<evidence type="ECO:0000256" key="2">
    <source>
        <dbReference type="SAM" id="MobiDB-lite"/>
    </source>
</evidence>
<evidence type="ECO:0000313" key="6">
    <source>
        <dbReference type="Proteomes" id="UP000663860"/>
    </source>
</evidence>
<feature type="region of interest" description="Disordered" evidence="2">
    <location>
        <begin position="251"/>
        <end position="275"/>
    </location>
</feature>
<dbReference type="GO" id="GO:0006508">
    <property type="term" value="P:proteolysis"/>
    <property type="evidence" value="ECO:0007669"/>
    <property type="project" value="InterPro"/>
</dbReference>
<feature type="compositionally biased region" description="Basic and acidic residues" evidence="2">
    <location>
        <begin position="265"/>
        <end position="275"/>
    </location>
</feature>
<dbReference type="InterPro" id="IPR052039">
    <property type="entry name" value="Caspase-related_regulators"/>
</dbReference>
<comment type="caution">
    <text evidence="4">The sequence shown here is derived from an EMBL/GenBank/DDBJ whole genome shotgun (WGS) entry which is preliminary data.</text>
</comment>
<feature type="compositionally biased region" description="Low complexity" evidence="2">
    <location>
        <begin position="251"/>
        <end position="262"/>
    </location>
</feature>
<dbReference type="PROSITE" id="PS50208">
    <property type="entry name" value="CASPASE_P20"/>
    <property type="match status" value="1"/>
</dbReference>
<reference evidence="4" key="1">
    <citation type="submission" date="2021-02" db="EMBL/GenBank/DDBJ databases">
        <authorList>
            <person name="Nowell W R."/>
        </authorList>
    </citation>
    <scope>NUCLEOTIDE SEQUENCE</scope>
</reference>
<dbReference type="Proteomes" id="UP000663860">
    <property type="component" value="Unassembled WGS sequence"/>
</dbReference>
<dbReference type="InterPro" id="IPR011600">
    <property type="entry name" value="Pept_C14_caspase"/>
</dbReference>
<dbReference type="Pfam" id="PF00656">
    <property type="entry name" value="Peptidase_C14"/>
    <property type="match status" value="1"/>
</dbReference>
<dbReference type="Proteomes" id="UP000663891">
    <property type="component" value="Unassembled WGS sequence"/>
</dbReference>
<gene>
    <name evidence="4" type="ORF">IZO911_LOCUS5084</name>
    <name evidence="5" type="ORF">VCS650_LOCUS5379</name>
</gene>
<dbReference type="InterPro" id="IPR001309">
    <property type="entry name" value="Pept_C14_p20"/>
</dbReference>
<evidence type="ECO:0000259" key="3">
    <source>
        <dbReference type="PROSITE" id="PS50208"/>
    </source>
</evidence>
<comment type="similarity">
    <text evidence="1">Belongs to the peptidase C14A family.</text>
</comment>
<dbReference type="AlphaFoldDB" id="A0A813QII4"/>
<evidence type="ECO:0000256" key="1">
    <source>
        <dbReference type="ARBA" id="ARBA00010134"/>
    </source>
</evidence>
<dbReference type="GO" id="GO:0004197">
    <property type="term" value="F:cysteine-type endopeptidase activity"/>
    <property type="evidence" value="ECO:0007669"/>
    <property type="project" value="InterPro"/>
</dbReference>